<organism evidence="3 4">
    <name type="scientific">Lasiosphaeria hispida</name>
    <dbReference type="NCBI Taxonomy" id="260671"/>
    <lineage>
        <taxon>Eukaryota</taxon>
        <taxon>Fungi</taxon>
        <taxon>Dikarya</taxon>
        <taxon>Ascomycota</taxon>
        <taxon>Pezizomycotina</taxon>
        <taxon>Sordariomycetes</taxon>
        <taxon>Sordariomycetidae</taxon>
        <taxon>Sordariales</taxon>
        <taxon>Lasiosphaeriaceae</taxon>
        <taxon>Lasiosphaeria</taxon>
    </lineage>
</organism>
<dbReference type="Proteomes" id="UP001275084">
    <property type="component" value="Unassembled WGS sequence"/>
</dbReference>
<gene>
    <name evidence="3" type="ORF">B0T25DRAFT_181791</name>
</gene>
<feature type="signal peptide" evidence="2">
    <location>
        <begin position="1"/>
        <end position="23"/>
    </location>
</feature>
<proteinExistence type="predicted"/>
<keyword evidence="2" id="KW-0732">Signal</keyword>
<protein>
    <recommendedName>
        <fullName evidence="5">Transmembrane protein</fullName>
    </recommendedName>
</protein>
<evidence type="ECO:0000256" key="2">
    <source>
        <dbReference type="SAM" id="SignalP"/>
    </source>
</evidence>
<feature type="transmembrane region" description="Helical" evidence="1">
    <location>
        <begin position="82"/>
        <end position="105"/>
    </location>
</feature>
<dbReference type="AlphaFoldDB" id="A0AAJ0HH44"/>
<evidence type="ECO:0000313" key="4">
    <source>
        <dbReference type="Proteomes" id="UP001275084"/>
    </source>
</evidence>
<accession>A0AAJ0HH44</accession>
<evidence type="ECO:0000313" key="3">
    <source>
        <dbReference type="EMBL" id="KAK3352309.1"/>
    </source>
</evidence>
<reference evidence="3" key="2">
    <citation type="submission" date="2023-06" db="EMBL/GenBank/DDBJ databases">
        <authorList>
            <consortium name="Lawrence Berkeley National Laboratory"/>
            <person name="Haridas S."/>
            <person name="Hensen N."/>
            <person name="Bonometti L."/>
            <person name="Westerberg I."/>
            <person name="Brannstrom I.O."/>
            <person name="Guillou S."/>
            <person name="Cros-Aarteil S."/>
            <person name="Calhoun S."/>
            <person name="Kuo A."/>
            <person name="Mondo S."/>
            <person name="Pangilinan J."/>
            <person name="Riley R."/>
            <person name="Labutti K."/>
            <person name="Andreopoulos B."/>
            <person name="Lipzen A."/>
            <person name="Chen C."/>
            <person name="Yanf M."/>
            <person name="Daum C."/>
            <person name="Ng V."/>
            <person name="Clum A."/>
            <person name="Steindorff A."/>
            <person name="Ohm R."/>
            <person name="Martin F."/>
            <person name="Silar P."/>
            <person name="Natvig D."/>
            <person name="Lalanne C."/>
            <person name="Gautier V."/>
            <person name="Ament-Velasquez S.L."/>
            <person name="Kruys A."/>
            <person name="Hutchinson M.I."/>
            <person name="Powell A.J."/>
            <person name="Barry K."/>
            <person name="Miller A.N."/>
            <person name="Grigoriev I.V."/>
            <person name="Debuchy R."/>
            <person name="Gladieux P."/>
            <person name="Thoren M.H."/>
            <person name="Johannesson H."/>
        </authorList>
    </citation>
    <scope>NUCLEOTIDE SEQUENCE</scope>
    <source>
        <strain evidence="3">CBS 955.72</strain>
    </source>
</reference>
<keyword evidence="4" id="KW-1185">Reference proteome</keyword>
<reference evidence="3" key="1">
    <citation type="journal article" date="2023" name="Mol. Phylogenet. Evol.">
        <title>Genome-scale phylogeny and comparative genomics of the fungal order Sordariales.</title>
        <authorList>
            <person name="Hensen N."/>
            <person name="Bonometti L."/>
            <person name="Westerberg I."/>
            <person name="Brannstrom I.O."/>
            <person name="Guillou S."/>
            <person name="Cros-Aarteil S."/>
            <person name="Calhoun S."/>
            <person name="Haridas S."/>
            <person name="Kuo A."/>
            <person name="Mondo S."/>
            <person name="Pangilinan J."/>
            <person name="Riley R."/>
            <person name="LaButti K."/>
            <person name="Andreopoulos B."/>
            <person name="Lipzen A."/>
            <person name="Chen C."/>
            <person name="Yan M."/>
            <person name="Daum C."/>
            <person name="Ng V."/>
            <person name="Clum A."/>
            <person name="Steindorff A."/>
            <person name="Ohm R.A."/>
            <person name="Martin F."/>
            <person name="Silar P."/>
            <person name="Natvig D.O."/>
            <person name="Lalanne C."/>
            <person name="Gautier V."/>
            <person name="Ament-Velasquez S.L."/>
            <person name="Kruys A."/>
            <person name="Hutchinson M.I."/>
            <person name="Powell A.J."/>
            <person name="Barry K."/>
            <person name="Miller A.N."/>
            <person name="Grigoriev I.V."/>
            <person name="Debuchy R."/>
            <person name="Gladieux P."/>
            <person name="Hiltunen Thoren M."/>
            <person name="Johannesson H."/>
        </authorList>
    </citation>
    <scope>NUCLEOTIDE SEQUENCE</scope>
    <source>
        <strain evidence="3">CBS 955.72</strain>
    </source>
</reference>
<evidence type="ECO:0000256" key="1">
    <source>
        <dbReference type="SAM" id="Phobius"/>
    </source>
</evidence>
<keyword evidence="1" id="KW-0812">Transmembrane</keyword>
<name>A0AAJ0HH44_9PEZI</name>
<feature type="chain" id="PRO_5042614220" description="Transmembrane protein" evidence="2">
    <location>
        <begin position="24"/>
        <end position="106"/>
    </location>
</feature>
<sequence>MDRTHGLAWLIFFFSLLVGQSVGHEINMGTKRNVGVTLAGKEGQIRRVGCLSFLASGVTIKYGCGGTFWVCLLNVGPLHMRLAGGVTRGCLVGWVAIACLIACVFA</sequence>
<keyword evidence="1" id="KW-1133">Transmembrane helix</keyword>
<evidence type="ECO:0008006" key="5">
    <source>
        <dbReference type="Google" id="ProtNLM"/>
    </source>
</evidence>
<comment type="caution">
    <text evidence="3">The sequence shown here is derived from an EMBL/GenBank/DDBJ whole genome shotgun (WGS) entry which is preliminary data.</text>
</comment>
<keyword evidence="1" id="KW-0472">Membrane</keyword>
<dbReference type="EMBL" id="JAUIQD010000004">
    <property type="protein sequence ID" value="KAK3352309.1"/>
    <property type="molecule type" value="Genomic_DNA"/>
</dbReference>